<protein>
    <recommendedName>
        <fullName evidence="4">CCHC-type domain-containing protein</fullName>
    </recommendedName>
</protein>
<dbReference type="Proteomes" id="UP001530377">
    <property type="component" value="Unassembled WGS sequence"/>
</dbReference>
<dbReference type="PANTHER" id="PTHR46260:SF3">
    <property type="entry name" value="RING-TYPE DOMAIN-CONTAINING PROTEIN"/>
    <property type="match status" value="1"/>
</dbReference>
<dbReference type="AlphaFoldDB" id="A0ABD3R2N8"/>
<keyword evidence="3" id="KW-0862">Zinc</keyword>
<dbReference type="Pfam" id="PF01344">
    <property type="entry name" value="Kelch_1"/>
    <property type="match status" value="1"/>
</dbReference>
<dbReference type="InterPro" id="IPR001878">
    <property type="entry name" value="Znf_CCHC"/>
</dbReference>
<evidence type="ECO:0000256" key="2">
    <source>
        <dbReference type="ARBA" id="ARBA00022737"/>
    </source>
</evidence>
<dbReference type="InterPro" id="IPR051746">
    <property type="entry name" value="Kelch_domain_containing_8"/>
</dbReference>
<organism evidence="5 6">
    <name type="scientific">Cyclostephanos tholiformis</name>
    <dbReference type="NCBI Taxonomy" id="382380"/>
    <lineage>
        <taxon>Eukaryota</taxon>
        <taxon>Sar</taxon>
        <taxon>Stramenopiles</taxon>
        <taxon>Ochrophyta</taxon>
        <taxon>Bacillariophyta</taxon>
        <taxon>Coscinodiscophyceae</taxon>
        <taxon>Thalassiosirophycidae</taxon>
        <taxon>Stephanodiscales</taxon>
        <taxon>Stephanodiscaceae</taxon>
        <taxon>Cyclostephanos</taxon>
    </lineage>
</organism>
<dbReference type="Gene3D" id="2.120.10.80">
    <property type="entry name" value="Kelch-type beta propeller"/>
    <property type="match status" value="2"/>
</dbReference>
<keyword evidence="1" id="KW-0880">Kelch repeat</keyword>
<keyword evidence="2" id="KW-0677">Repeat</keyword>
<dbReference type="InterPro" id="IPR006652">
    <property type="entry name" value="Kelch_1"/>
</dbReference>
<accession>A0ABD3R2N8</accession>
<feature type="domain" description="CCHC-type" evidence="4">
    <location>
        <begin position="191"/>
        <end position="206"/>
    </location>
</feature>
<comment type="caution">
    <text evidence="5">The sequence shown here is derived from an EMBL/GenBank/DDBJ whole genome shotgun (WGS) entry which is preliminary data.</text>
</comment>
<dbReference type="GO" id="GO:0008270">
    <property type="term" value="F:zinc ion binding"/>
    <property type="evidence" value="ECO:0007669"/>
    <property type="project" value="UniProtKB-KW"/>
</dbReference>
<dbReference type="PROSITE" id="PS50158">
    <property type="entry name" value="ZF_CCHC"/>
    <property type="match status" value="1"/>
</dbReference>
<evidence type="ECO:0000256" key="1">
    <source>
        <dbReference type="ARBA" id="ARBA00022441"/>
    </source>
</evidence>
<sequence>MMAIKFRSEEDDVSDDRGSPGERIINVVFFDFDADDESSRASLMHLDSINNFLASSLVQKDAKGSIIHFRSVALYRVVTSLCSVIPVRNGVRGIELVNCPPPQKDGSETIVNAPIRRLRDRKAASNCPLSIFPARYIELTSPSSSHEDESVREIVEICRFHNYDAERGCLRSRKTRHDSLIKGCNLDHYHCHRCGEGGHRAIECTDATTHTQRNTTIVFRTNPDGSIVSFPFRYHHDPLPNSLRDSTPGPPALLVLGGRLRGRTLATCEMMPLLSHSSPRHWIQLPYLREHRGSHAACSPAGSNLAFVLGGGTADGNSDSVEVLDFTERSGGSSSSVENGACQRDFGIGDSEWQWRTMNGRLSSPRHAFGAVSCTTVRGTDDGVDGITSVSIFAVGGWKYGAVSCESVERLSLRFPKGAKGPNLEWAKYARWEMCAPLNIPRRLHSVVSSTDGSFIYVLGGYVDERRTTSSIERYDVHADTWTAVDELPFHDQNNYTLVQAVADVNGGILIFPFSTEKTEKGGEPPLVIRYTPGSDSPFLPIHIPRHNTDKHLQHLRLPIANWHSFSVARMTSSDKAFLVGGTINGKWTNRCYELDLISLEWTELPAMTCPRRRLAAIVLE</sequence>
<dbReference type="SMART" id="SM00612">
    <property type="entry name" value="Kelch"/>
    <property type="match status" value="3"/>
</dbReference>
<proteinExistence type="predicted"/>
<evidence type="ECO:0000313" key="5">
    <source>
        <dbReference type="EMBL" id="KAL3807057.1"/>
    </source>
</evidence>
<evidence type="ECO:0000256" key="3">
    <source>
        <dbReference type="PROSITE-ProRule" id="PRU00047"/>
    </source>
</evidence>
<name>A0ABD3R2N8_9STRA</name>
<dbReference type="SUPFAM" id="SSF50965">
    <property type="entry name" value="Galactose oxidase, central domain"/>
    <property type="match status" value="1"/>
</dbReference>
<reference evidence="5 6" key="1">
    <citation type="submission" date="2024-10" db="EMBL/GenBank/DDBJ databases">
        <title>Updated reference genomes for cyclostephanoid diatoms.</title>
        <authorList>
            <person name="Roberts W.R."/>
            <person name="Alverson A.J."/>
        </authorList>
    </citation>
    <scope>NUCLEOTIDE SEQUENCE [LARGE SCALE GENOMIC DNA]</scope>
    <source>
        <strain evidence="5 6">AJA228-03</strain>
    </source>
</reference>
<evidence type="ECO:0000259" key="4">
    <source>
        <dbReference type="PROSITE" id="PS50158"/>
    </source>
</evidence>
<keyword evidence="3" id="KW-0863">Zinc-finger</keyword>
<dbReference type="InterPro" id="IPR015915">
    <property type="entry name" value="Kelch-typ_b-propeller"/>
</dbReference>
<keyword evidence="6" id="KW-1185">Reference proteome</keyword>
<dbReference type="EMBL" id="JALLPB020000678">
    <property type="protein sequence ID" value="KAL3807057.1"/>
    <property type="molecule type" value="Genomic_DNA"/>
</dbReference>
<dbReference type="InterPro" id="IPR011043">
    <property type="entry name" value="Gal_Oxase/kelch_b-propeller"/>
</dbReference>
<gene>
    <name evidence="5" type="ORF">ACHAXA_008003</name>
</gene>
<evidence type="ECO:0000313" key="6">
    <source>
        <dbReference type="Proteomes" id="UP001530377"/>
    </source>
</evidence>
<keyword evidence="3" id="KW-0479">Metal-binding</keyword>
<dbReference type="PANTHER" id="PTHR46260">
    <property type="entry name" value="RING-TYPE DOMAIN-CONTAINING PROTEIN"/>
    <property type="match status" value="1"/>
</dbReference>